<keyword evidence="3" id="KW-1185">Reference proteome</keyword>
<dbReference type="Pfam" id="PF13456">
    <property type="entry name" value="RVT_3"/>
    <property type="match status" value="1"/>
</dbReference>
<reference evidence="3" key="1">
    <citation type="submission" date="2017-08" db="EMBL/GenBank/DDBJ databases">
        <authorList>
            <person name="Huang Z."/>
        </authorList>
    </citation>
    <scope>NUCLEOTIDE SEQUENCE [LARGE SCALE GENOMIC DNA]</scope>
    <source>
        <strain evidence="3">SA5d-4</strain>
    </source>
</reference>
<dbReference type="PANTHER" id="PTHR46387:SF2">
    <property type="entry name" value="RIBONUCLEASE HI"/>
    <property type="match status" value="1"/>
</dbReference>
<evidence type="ECO:0000313" key="2">
    <source>
        <dbReference type="EMBL" id="OZM57446.1"/>
    </source>
</evidence>
<feature type="domain" description="RNase H type-1" evidence="1">
    <location>
        <begin position="1"/>
        <end position="126"/>
    </location>
</feature>
<evidence type="ECO:0000313" key="3">
    <source>
        <dbReference type="Proteomes" id="UP000217083"/>
    </source>
</evidence>
<dbReference type="AlphaFoldDB" id="A0A263BW81"/>
<dbReference type="Gene3D" id="3.30.420.10">
    <property type="entry name" value="Ribonuclease H-like superfamily/Ribonuclease H"/>
    <property type="match status" value="1"/>
</dbReference>
<dbReference type="InterPro" id="IPR012337">
    <property type="entry name" value="RNaseH-like_sf"/>
</dbReference>
<proteinExistence type="predicted"/>
<dbReference type="GO" id="GO:0004523">
    <property type="term" value="F:RNA-DNA hybrid ribonuclease activity"/>
    <property type="evidence" value="ECO:0007669"/>
    <property type="project" value="UniProtKB-EC"/>
</dbReference>
<dbReference type="InterPro" id="IPR002156">
    <property type="entry name" value="RNaseH_domain"/>
</dbReference>
<gene>
    <name evidence="2" type="primary">rnhA</name>
    <name evidence="2" type="ORF">CIB95_08300</name>
</gene>
<dbReference type="PROSITE" id="PS50879">
    <property type="entry name" value="RNASE_H_1"/>
    <property type="match status" value="1"/>
</dbReference>
<dbReference type="EC" id="3.1.26.4" evidence="2"/>
<dbReference type="PANTHER" id="PTHR46387">
    <property type="entry name" value="POLYNUCLEOTIDYL TRANSFERASE, RIBONUCLEASE H-LIKE SUPERFAMILY PROTEIN"/>
    <property type="match status" value="1"/>
</dbReference>
<sequence length="131" mass="14639">MIEIYIDGASSGDPGPAGAGISIHKSKGNVEKISKPLGMVSNHEAEFLALIIALEYCIENEFNVVSIKTDSQLVERAVENKYIKNKAFKIHLDKALLMIDKIELFFIKWIPTKQNKADQLAKQAIRLNKEV</sequence>
<evidence type="ECO:0000259" key="1">
    <source>
        <dbReference type="PROSITE" id="PS50879"/>
    </source>
</evidence>
<accession>A0A263BW81</accession>
<dbReference type="EMBL" id="NPIA01000003">
    <property type="protein sequence ID" value="OZM57446.1"/>
    <property type="molecule type" value="Genomic_DNA"/>
</dbReference>
<dbReference type="RefSeq" id="WP_094924109.1">
    <property type="nucleotide sequence ID" value="NZ_NPIA01000003.1"/>
</dbReference>
<organism evidence="2 3">
    <name type="scientific">Lottiidibacillus patelloidae</name>
    <dbReference type="NCBI Taxonomy" id="2670334"/>
    <lineage>
        <taxon>Bacteria</taxon>
        <taxon>Bacillati</taxon>
        <taxon>Bacillota</taxon>
        <taxon>Bacilli</taxon>
        <taxon>Bacillales</taxon>
        <taxon>Bacillaceae</taxon>
        <taxon>Lottiidibacillus</taxon>
    </lineage>
</organism>
<dbReference type="Proteomes" id="UP000217083">
    <property type="component" value="Unassembled WGS sequence"/>
</dbReference>
<protein>
    <submittedName>
        <fullName evidence="2">Ribonuclease HI</fullName>
        <ecNumber evidence="2">3.1.26.4</ecNumber>
    </submittedName>
</protein>
<name>A0A263BW81_9BACI</name>
<dbReference type="GO" id="GO:0003676">
    <property type="term" value="F:nucleic acid binding"/>
    <property type="evidence" value="ECO:0007669"/>
    <property type="project" value="InterPro"/>
</dbReference>
<reference evidence="2 3" key="2">
    <citation type="submission" date="2017-09" db="EMBL/GenBank/DDBJ databases">
        <title>Bacillus patelloidae sp. nov., isolated from the intestinal tract of a marine limpet.</title>
        <authorList>
            <person name="Liu R."/>
            <person name="Dong C."/>
            <person name="Shao Z."/>
        </authorList>
    </citation>
    <scope>NUCLEOTIDE SEQUENCE [LARGE SCALE GENOMIC DNA]</scope>
    <source>
        <strain evidence="2 3">SA5d-4</strain>
    </source>
</reference>
<dbReference type="CDD" id="cd09279">
    <property type="entry name" value="RNase_HI_like"/>
    <property type="match status" value="1"/>
</dbReference>
<dbReference type="InterPro" id="IPR036397">
    <property type="entry name" value="RNaseH_sf"/>
</dbReference>
<dbReference type="SUPFAM" id="SSF53098">
    <property type="entry name" value="Ribonuclease H-like"/>
    <property type="match status" value="1"/>
</dbReference>
<comment type="caution">
    <text evidence="2">The sequence shown here is derived from an EMBL/GenBank/DDBJ whole genome shotgun (WGS) entry which is preliminary data.</text>
</comment>
<keyword evidence="2" id="KW-0378">Hydrolase</keyword>